<gene>
    <name evidence="4" type="ordered locus">Rcas_3042</name>
</gene>
<dbReference type="STRING" id="383372.Rcas_3042"/>
<protein>
    <submittedName>
        <fullName evidence="4">Inosine/uridine-preferring nucleoside hydrolase</fullName>
    </submittedName>
</protein>
<dbReference type="RefSeq" id="WP_012121520.1">
    <property type="nucleotide sequence ID" value="NC_009767.1"/>
</dbReference>
<evidence type="ECO:0000313" key="5">
    <source>
        <dbReference type="Proteomes" id="UP000000263"/>
    </source>
</evidence>
<dbReference type="Gene3D" id="3.90.245.10">
    <property type="entry name" value="Ribonucleoside hydrolase-like"/>
    <property type="match status" value="1"/>
</dbReference>
<evidence type="ECO:0000259" key="3">
    <source>
        <dbReference type="Pfam" id="PF01156"/>
    </source>
</evidence>
<sequence length="341" mass="36933">MTTRVILDTDPGIDDSLAILLAVASPEVELAGVTVTSGNCPLADGVRNARNVLALAGRSDIPVCGGVSLPLIRPLYTAPETHGESGVGFARPPESPAPLHRENGVDLIIREILEHPGEVTLVAVAPLTNVAIAVRKEPRIINAVREVIIMGGALRADGNTTSLAEFNFYVDPHAAHIVLESGMPITLLPWDITQHIILTQADVDRLNRISSPITRFIADATRFYIEFHLAAFGFAGCSINDPAALALAFLPDLARTEPMHVAVEYTSELTAGKSVISYIGPATREPDAHDLTGYDTARWPPQWRHAFRPAPNVRAVVDFDTQRFLNLFVERMEHLAQTVSV</sequence>
<dbReference type="EMBL" id="CP000804">
    <property type="protein sequence ID" value="ABU59096.1"/>
    <property type="molecule type" value="Genomic_DNA"/>
</dbReference>
<proteinExistence type="predicted"/>
<keyword evidence="2" id="KW-0326">Glycosidase</keyword>
<dbReference type="GO" id="GO:0005829">
    <property type="term" value="C:cytosol"/>
    <property type="evidence" value="ECO:0007669"/>
    <property type="project" value="TreeGrafter"/>
</dbReference>
<dbReference type="HOGENOM" id="CLU_036838_1_0_0"/>
<dbReference type="eggNOG" id="COG1957">
    <property type="taxonomic scope" value="Bacteria"/>
</dbReference>
<dbReference type="SUPFAM" id="SSF53590">
    <property type="entry name" value="Nucleoside hydrolase"/>
    <property type="match status" value="1"/>
</dbReference>
<dbReference type="GO" id="GO:0006152">
    <property type="term" value="P:purine nucleoside catabolic process"/>
    <property type="evidence" value="ECO:0007669"/>
    <property type="project" value="TreeGrafter"/>
</dbReference>
<dbReference type="AlphaFoldDB" id="A7NNG0"/>
<reference evidence="4 5" key="1">
    <citation type="submission" date="2007-08" db="EMBL/GenBank/DDBJ databases">
        <title>Complete sequence of Roseiflexus castenholzii DSM 13941.</title>
        <authorList>
            <consortium name="US DOE Joint Genome Institute"/>
            <person name="Copeland A."/>
            <person name="Lucas S."/>
            <person name="Lapidus A."/>
            <person name="Barry K."/>
            <person name="Glavina del Rio T."/>
            <person name="Dalin E."/>
            <person name="Tice H."/>
            <person name="Pitluck S."/>
            <person name="Thompson L.S."/>
            <person name="Brettin T."/>
            <person name="Bruce D."/>
            <person name="Detter J.C."/>
            <person name="Han C."/>
            <person name="Tapia R."/>
            <person name="Schmutz J."/>
            <person name="Larimer F."/>
            <person name="Land M."/>
            <person name="Hauser L."/>
            <person name="Kyrpides N."/>
            <person name="Mikhailova N."/>
            <person name="Bryant D.A."/>
            <person name="Hanada S."/>
            <person name="Tsukatani Y."/>
            <person name="Richardson P."/>
        </authorList>
    </citation>
    <scope>NUCLEOTIDE SEQUENCE [LARGE SCALE GENOMIC DNA]</scope>
    <source>
        <strain evidence="5">DSM 13941 / HLO8</strain>
    </source>
</reference>
<dbReference type="Proteomes" id="UP000000263">
    <property type="component" value="Chromosome"/>
</dbReference>
<dbReference type="GO" id="GO:0008477">
    <property type="term" value="F:purine nucleosidase activity"/>
    <property type="evidence" value="ECO:0007669"/>
    <property type="project" value="TreeGrafter"/>
</dbReference>
<dbReference type="InterPro" id="IPR036452">
    <property type="entry name" value="Ribo_hydro-like"/>
</dbReference>
<keyword evidence="5" id="KW-1185">Reference proteome</keyword>
<dbReference type="Pfam" id="PF01156">
    <property type="entry name" value="IU_nuc_hydro"/>
    <property type="match status" value="1"/>
</dbReference>
<dbReference type="OrthoDB" id="9797882at2"/>
<accession>A7NNG0</accession>
<evidence type="ECO:0000313" key="4">
    <source>
        <dbReference type="EMBL" id="ABU59096.1"/>
    </source>
</evidence>
<organism evidence="4 5">
    <name type="scientific">Roseiflexus castenholzii (strain DSM 13941 / HLO8)</name>
    <dbReference type="NCBI Taxonomy" id="383372"/>
    <lineage>
        <taxon>Bacteria</taxon>
        <taxon>Bacillati</taxon>
        <taxon>Chloroflexota</taxon>
        <taxon>Chloroflexia</taxon>
        <taxon>Chloroflexales</taxon>
        <taxon>Roseiflexineae</taxon>
        <taxon>Roseiflexaceae</taxon>
        <taxon>Roseiflexus</taxon>
    </lineage>
</organism>
<keyword evidence="1 4" id="KW-0378">Hydrolase</keyword>
<dbReference type="PANTHER" id="PTHR12304">
    <property type="entry name" value="INOSINE-URIDINE PREFERRING NUCLEOSIDE HYDROLASE"/>
    <property type="match status" value="1"/>
</dbReference>
<evidence type="ECO:0000256" key="1">
    <source>
        <dbReference type="ARBA" id="ARBA00022801"/>
    </source>
</evidence>
<dbReference type="PANTHER" id="PTHR12304:SF4">
    <property type="entry name" value="URIDINE NUCLEOSIDASE"/>
    <property type="match status" value="1"/>
</dbReference>
<evidence type="ECO:0000256" key="2">
    <source>
        <dbReference type="ARBA" id="ARBA00023295"/>
    </source>
</evidence>
<dbReference type="KEGG" id="rca:Rcas_3042"/>
<dbReference type="InterPro" id="IPR001910">
    <property type="entry name" value="Inosine/uridine_hydrolase_dom"/>
</dbReference>
<feature type="domain" description="Inosine/uridine-preferring nucleoside hydrolase" evidence="3">
    <location>
        <begin position="5"/>
        <end position="325"/>
    </location>
</feature>
<dbReference type="InterPro" id="IPR023186">
    <property type="entry name" value="IUNH"/>
</dbReference>
<name>A7NNG0_ROSCS</name>